<proteinExistence type="predicted"/>
<feature type="transmembrane region" description="Helical" evidence="1">
    <location>
        <begin position="42"/>
        <end position="61"/>
    </location>
</feature>
<dbReference type="Proteomes" id="UP000006681">
    <property type="component" value="Chromosome"/>
</dbReference>
<gene>
    <name evidence="2" type="ordered locus">Vdis_0012</name>
</gene>
<protein>
    <recommendedName>
        <fullName evidence="4">Transmembrane protein</fullName>
    </recommendedName>
</protein>
<evidence type="ECO:0000256" key="1">
    <source>
        <dbReference type="SAM" id="Phobius"/>
    </source>
</evidence>
<dbReference type="GeneID" id="9750924"/>
<feature type="transmembrane region" description="Helical" evidence="1">
    <location>
        <begin position="6"/>
        <end position="30"/>
    </location>
</feature>
<evidence type="ECO:0000313" key="2">
    <source>
        <dbReference type="EMBL" id="ADN49427.1"/>
    </source>
</evidence>
<evidence type="ECO:0008006" key="4">
    <source>
        <dbReference type="Google" id="ProtNLM"/>
    </source>
</evidence>
<reference evidence="3" key="2">
    <citation type="journal article" date="2010" name="Stand. Genomic Sci.">
        <title>Complete genome sequence of Vulcanisaeta distributa type strain (IC-017T).</title>
        <authorList>
            <person name="Mavromatis K."/>
            <person name="Sikorski J."/>
            <person name="Pabst E."/>
            <person name="Teshima H."/>
            <person name="Lapidus A."/>
            <person name="Lucas S."/>
            <person name="Nolan M."/>
            <person name="Glavina Del Rio T."/>
            <person name="Cheng J."/>
            <person name="Bruce D."/>
            <person name="Goodwin L."/>
            <person name="Pitluck S."/>
            <person name="Liolios K."/>
            <person name="Ivanova N."/>
            <person name="Mikhailova N."/>
            <person name="Pati A."/>
            <person name="Chen A."/>
            <person name="Palaniappan K."/>
            <person name="Land M."/>
            <person name="Hauser L."/>
            <person name="Chang Y."/>
            <person name="Jeffries C."/>
            <person name="Rohde M."/>
            <person name="Spring S."/>
            <person name="Goker M."/>
            <person name="Wirth R."/>
            <person name="Woyke T."/>
            <person name="Bristow J."/>
            <person name="Eisen J."/>
            <person name="Markowitz V."/>
            <person name="Hugenholtz P."/>
            <person name="Klenk H."/>
            <person name="Kyrpides N."/>
        </authorList>
    </citation>
    <scope>NUCLEOTIDE SEQUENCE [LARGE SCALE GENOMIC DNA]</scope>
    <source>
        <strain evidence="3">DSM 14429 / JCM 11212 / NBRC 100878 / IC-017</strain>
    </source>
</reference>
<name>E1QRQ2_VULDI</name>
<sequence>MRVPKAIGRVLIVLLLIIVLAEIAFLLINWRNMIDVNTVRFFTINSTTGLLLLTLVTHNAYAKVIIIIENPSNETLLIYLSNGTTMTLGPLSKVKLTYLFTPSSYYSFPTCSGALGLVSPNASITIPFSLNSMVNPIVIYENVTSLRLLRQVVPIILMQIRHVSQCAMLGTDLLVTTANDEDESVTIMVIVSKLVIVV</sequence>
<accession>E1QRQ2</accession>
<keyword evidence="3" id="KW-1185">Reference proteome</keyword>
<dbReference type="RefSeq" id="WP_013335152.1">
    <property type="nucleotide sequence ID" value="NC_014537.1"/>
</dbReference>
<keyword evidence="1" id="KW-1133">Transmembrane helix</keyword>
<keyword evidence="1" id="KW-0472">Membrane</keyword>
<keyword evidence="1" id="KW-0812">Transmembrane</keyword>
<reference evidence="2 3" key="1">
    <citation type="journal article" date="2010" name="Stand. Genomic Sci.">
        <title>Complete genome sequence of Vulcanisaeta distributa type strain (IC-017).</title>
        <authorList>
            <person name="Mavromatis K."/>
            <person name="Sikorski J."/>
            <person name="Pabst E."/>
            <person name="Teshima H."/>
            <person name="Lapidus A."/>
            <person name="Lucas S."/>
            <person name="Nolan M."/>
            <person name="Glavina Del Rio T."/>
            <person name="Cheng J.F."/>
            <person name="Bruce D."/>
            <person name="Goodwin L."/>
            <person name="Pitluck S."/>
            <person name="Liolios K."/>
            <person name="Ivanova N."/>
            <person name="Mikhailova N."/>
            <person name="Pati A."/>
            <person name="Chen A."/>
            <person name="Palaniappan K."/>
            <person name="Land M."/>
            <person name="Hauser L."/>
            <person name="Chang Y.J."/>
            <person name="Jeffries C.D."/>
            <person name="Rohde M."/>
            <person name="Spring S."/>
            <person name="Goker M."/>
            <person name="Wirth R."/>
            <person name="Woyke T."/>
            <person name="Bristow J."/>
            <person name="Eisen J.A."/>
            <person name="Markowitz V."/>
            <person name="Hugenholtz P."/>
            <person name="Klenk H.P."/>
            <person name="Kyrpides N.C."/>
        </authorList>
    </citation>
    <scope>NUCLEOTIDE SEQUENCE [LARGE SCALE GENOMIC DNA]</scope>
    <source>
        <strain evidence="3">DSM 14429 / JCM 11212 / NBRC 100878 / IC-017</strain>
    </source>
</reference>
<dbReference type="AlphaFoldDB" id="E1QRQ2"/>
<organism evidence="2 3">
    <name type="scientific">Vulcanisaeta distributa (strain DSM 14429 / JCM 11212 / NBRC 100878 / IC-017)</name>
    <dbReference type="NCBI Taxonomy" id="572478"/>
    <lineage>
        <taxon>Archaea</taxon>
        <taxon>Thermoproteota</taxon>
        <taxon>Thermoprotei</taxon>
        <taxon>Thermoproteales</taxon>
        <taxon>Thermoproteaceae</taxon>
        <taxon>Vulcanisaeta</taxon>
    </lineage>
</organism>
<dbReference type="EMBL" id="CP002100">
    <property type="protein sequence ID" value="ADN49427.1"/>
    <property type="molecule type" value="Genomic_DNA"/>
</dbReference>
<dbReference type="STRING" id="572478.Vdis_0012"/>
<dbReference type="KEGG" id="vdi:Vdis_0012"/>
<evidence type="ECO:0000313" key="3">
    <source>
        <dbReference type="Proteomes" id="UP000006681"/>
    </source>
</evidence>
<dbReference type="eggNOG" id="arCOG13755">
    <property type="taxonomic scope" value="Archaea"/>
</dbReference>
<dbReference type="HOGENOM" id="CLU_1375589_0_0_2"/>